<organism evidence="1 2">
    <name type="scientific">Euhalothece natronophila Z-M001</name>
    <dbReference type="NCBI Taxonomy" id="522448"/>
    <lineage>
        <taxon>Bacteria</taxon>
        <taxon>Bacillati</taxon>
        <taxon>Cyanobacteriota</taxon>
        <taxon>Cyanophyceae</taxon>
        <taxon>Oscillatoriophycideae</taxon>
        <taxon>Chroococcales</taxon>
        <taxon>Halothecacae</taxon>
        <taxon>Halothece cluster</taxon>
        <taxon>Euhalothece</taxon>
    </lineage>
</organism>
<keyword evidence="2" id="KW-1185">Reference proteome</keyword>
<evidence type="ECO:0000313" key="2">
    <source>
        <dbReference type="Proteomes" id="UP000318453"/>
    </source>
</evidence>
<reference evidence="1" key="1">
    <citation type="submission" date="2019-08" db="EMBL/GenBank/DDBJ databases">
        <title>Carotenoids and Carotenoid Binding Proteins in the Halophilic Cyanobacterium Euhalothece sp. ZM00.</title>
        <authorList>
            <person name="Cho S.M."/>
            <person name="Song J.Y."/>
            <person name="Park Y.-I."/>
        </authorList>
    </citation>
    <scope>NUCLEOTIDE SEQUENCE [LARGE SCALE GENOMIC DNA]</scope>
    <source>
        <strain evidence="1">Z-M001</strain>
    </source>
</reference>
<dbReference type="RefSeq" id="WP_146296032.1">
    <property type="nucleotide sequence ID" value="NZ_CP042326.1"/>
</dbReference>
<dbReference type="KEGG" id="enn:FRE64_10530"/>
<evidence type="ECO:0000313" key="1">
    <source>
        <dbReference type="EMBL" id="QDZ40349.1"/>
    </source>
</evidence>
<dbReference type="OrthoDB" id="559685at2"/>
<dbReference type="EMBL" id="CP042326">
    <property type="protein sequence ID" value="QDZ40349.1"/>
    <property type="molecule type" value="Genomic_DNA"/>
</dbReference>
<accession>A0A5B8NQ58</accession>
<dbReference type="AlphaFoldDB" id="A0A5B8NQ58"/>
<protein>
    <submittedName>
        <fullName evidence="1">Uncharacterized protein</fullName>
    </submittedName>
</protein>
<name>A0A5B8NQ58_9CHRO</name>
<dbReference type="Proteomes" id="UP000318453">
    <property type="component" value="Chromosome"/>
</dbReference>
<sequence length="85" mass="9763">MEAFSPVPPSWTENAIHSLDFHCPSCGATAAEAEKVWLNRRAPVIGDNYERKWQEFYSCQCGEVWWGWSSDRPPSDLLENEESTQ</sequence>
<gene>
    <name evidence="1" type="ORF">FRE64_10530</name>
</gene>
<proteinExistence type="predicted"/>